<protein>
    <submittedName>
        <fullName evidence="1">Uncharacterized protein</fullName>
    </submittedName>
</protein>
<evidence type="ECO:0000313" key="1">
    <source>
        <dbReference type="EMBL" id="KII67141.1"/>
    </source>
</evidence>
<comment type="caution">
    <text evidence="1">The sequence shown here is derived from an EMBL/GenBank/DDBJ whole genome shotgun (WGS) entry which is preliminary data.</text>
</comment>
<accession>A0A0C2MJ52</accession>
<keyword evidence="2" id="KW-1185">Reference proteome</keyword>
<proteinExistence type="predicted"/>
<dbReference type="Proteomes" id="UP000031668">
    <property type="component" value="Unassembled WGS sequence"/>
</dbReference>
<dbReference type="EMBL" id="JWZT01003288">
    <property type="protein sequence ID" value="KII67141.1"/>
    <property type="molecule type" value="Genomic_DNA"/>
</dbReference>
<sequence length="153" mass="18329">MDIDFAPYRAVVFRSIQMELYNYDNACHYFQRKHALIMDNPYLCPMNCYFSIEFILNTSVGSETFFCLSSEKKFYKFPFYRFFSDDRLFGVDVLFNQNHTSLSIAITHIHKSYKSEKIFDRNFTLDFIRPYETSLHDVAIITNRRIGLKFEIL</sequence>
<reference evidence="1 2" key="1">
    <citation type="journal article" date="2014" name="Genome Biol. Evol.">
        <title>The genome of the myxosporean Thelohanellus kitauei shows adaptations to nutrient acquisition within its fish host.</title>
        <authorList>
            <person name="Yang Y."/>
            <person name="Xiong J."/>
            <person name="Zhou Z."/>
            <person name="Huo F."/>
            <person name="Miao W."/>
            <person name="Ran C."/>
            <person name="Liu Y."/>
            <person name="Zhang J."/>
            <person name="Feng J."/>
            <person name="Wang M."/>
            <person name="Wang M."/>
            <person name="Wang L."/>
            <person name="Yao B."/>
        </authorList>
    </citation>
    <scope>NUCLEOTIDE SEQUENCE [LARGE SCALE GENOMIC DNA]</scope>
    <source>
        <strain evidence="1">Wuqing</strain>
    </source>
</reference>
<dbReference type="AlphaFoldDB" id="A0A0C2MJ52"/>
<evidence type="ECO:0000313" key="2">
    <source>
        <dbReference type="Proteomes" id="UP000031668"/>
    </source>
</evidence>
<gene>
    <name evidence="1" type="ORF">RF11_11195</name>
</gene>
<organism evidence="1 2">
    <name type="scientific">Thelohanellus kitauei</name>
    <name type="common">Myxosporean</name>
    <dbReference type="NCBI Taxonomy" id="669202"/>
    <lineage>
        <taxon>Eukaryota</taxon>
        <taxon>Metazoa</taxon>
        <taxon>Cnidaria</taxon>
        <taxon>Myxozoa</taxon>
        <taxon>Myxosporea</taxon>
        <taxon>Bivalvulida</taxon>
        <taxon>Platysporina</taxon>
        <taxon>Myxobolidae</taxon>
        <taxon>Thelohanellus</taxon>
    </lineage>
</organism>
<name>A0A0C2MJ52_THEKT</name>